<keyword evidence="5 12" id="KW-0812">Transmembrane</keyword>
<dbReference type="Pfam" id="PF00858">
    <property type="entry name" value="ASC"/>
    <property type="match status" value="1"/>
</dbReference>
<comment type="subcellular location">
    <subcellularLocation>
        <location evidence="1">Membrane</location>
        <topology evidence="1">Multi-pass membrane protein</topology>
    </subcellularLocation>
</comment>
<evidence type="ECO:0000256" key="5">
    <source>
        <dbReference type="ARBA" id="ARBA00022692"/>
    </source>
</evidence>
<evidence type="ECO:0000256" key="11">
    <source>
        <dbReference type="ARBA" id="ARBA00023303"/>
    </source>
</evidence>
<evidence type="ECO:0000256" key="9">
    <source>
        <dbReference type="ARBA" id="ARBA00023136"/>
    </source>
</evidence>
<keyword evidence="8 12" id="KW-0406">Ion transport</keyword>
<evidence type="ECO:0000256" key="13">
    <source>
        <dbReference type="SAM" id="Phobius"/>
    </source>
</evidence>
<comment type="similarity">
    <text evidence="2 12">Belongs to the amiloride-sensitive sodium channel (TC 1.A.6) family.</text>
</comment>
<name>A0AAV6V5D3_9ARAC</name>
<evidence type="ECO:0000256" key="1">
    <source>
        <dbReference type="ARBA" id="ARBA00004141"/>
    </source>
</evidence>
<evidence type="ECO:0000256" key="7">
    <source>
        <dbReference type="ARBA" id="ARBA00023053"/>
    </source>
</evidence>
<keyword evidence="4 12" id="KW-0894">Sodium channel</keyword>
<dbReference type="GO" id="GO:0005272">
    <property type="term" value="F:sodium channel activity"/>
    <property type="evidence" value="ECO:0007669"/>
    <property type="project" value="UniProtKB-KW"/>
</dbReference>
<dbReference type="GO" id="GO:0016020">
    <property type="term" value="C:membrane"/>
    <property type="evidence" value="ECO:0007669"/>
    <property type="project" value="UniProtKB-SubCell"/>
</dbReference>
<proteinExistence type="inferred from homology"/>
<evidence type="ECO:0000313" key="15">
    <source>
        <dbReference type="Proteomes" id="UP000827092"/>
    </source>
</evidence>
<feature type="transmembrane region" description="Helical" evidence="13">
    <location>
        <begin position="65"/>
        <end position="86"/>
    </location>
</feature>
<accession>A0AAV6V5D3</accession>
<evidence type="ECO:0000256" key="4">
    <source>
        <dbReference type="ARBA" id="ARBA00022461"/>
    </source>
</evidence>
<keyword evidence="9 13" id="KW-0472">Membrane</keyword>
<evidence type="ECO:0000256" key="2">
    <source>
        <dbReference type="ARBA" id="ARBA00007193"/>
    </source>
</evidence>
<protein>
    <submittedName>
        <fullName evidence="14">Uncharacterized protein</fullName>
    </submittedName>
</protein>
<evidence type="ECO:0000256" key="10">
    <source>
        <dbReference type="ARBA" id="ARBA00023201"/>
    </source>
</evidence>
<sequence>MAKYKNNLKSRHKSFLKHSNTNSLMKSRKMTVWRFTKKQLLQSMLTGLPQIIGVRGRLRKFLKSLVVLGCLLGCVYQILSFMKVYWSYPGIVDVFVSNPSHITPPAFTVCEYNGIRRSRFCSKFSELCTPKMSYIDFCNTNFAFCRGTPTEPKDEKWSLYAVEDIAIPARSAAKVPVVCRNSCHNFDVIVEENKNLLLRKEVVLPSSIVTLHDGRGVVWITNGQSASQIVPAGMSIGVAEVLQRGSINSINTTHFAESPTPCTTSKSTSSVDYLSMLAGDLTFDQKETLLKVFEGFSDIFDDSRKPQATRNALKHRINTEQHPPVSQGAYRVSATERQNIREEVTKMLKKGVV</sequence>
<evidence type="ECO:0000256" key="8">
    <source>
        <dbReference type="ARBA" id="ARBA00023065"/>
    </source>
</evidence>
<evidence type="ECO:0000313" key="14">
    <source>
        <dbReference type="EMBL" id="KAG8191692.1"/>
    </source>
</evidence>
<reference evidence="14 15" key="1">
    <citation type="journal article" date="2022" name="Nat. Ecol. Evol.">
        <title>A masculinizing supergene underlies an exaggerated male reproductive morph in a spider.</title>
        <authorList>
            <person name="Hendrickx F."/>
            <person name="De Corte Z."/>
            <person name="Sonet G."/>
            <person name="Van Belleghem S.M."/>
            <person name="Kostlbacher S."/>
            <person name="Vangestel C."/>
        </authorList>
    </citation>
    <scope>NUCLEOTIDE SEQUENCE [LARGE SCALE GENOMIC DNA]</scope>
    <source>
        <strain evidence="14">W744_W776</strain>
    </source>
</reference>
<evidence type="ECO:0000256" key="12">
    <source>
        <dbReference type="RuleBase" id="RU000679"/>
    </source>
</evidence>
<dbReference type="Proteomes" id="UP000827092">
    <property type="component" value="Unassembled WGS sequence"/>
</dbReference>
<keyword evidence="3 12" id="KW-0813">Transport</keyword>
<evidence type="ECO:0000256" key="3">
    <source>
        <dbReference type="ARBA" id="ARBA00022448"/>
    </source>
</evidence>
<dbReference type="Gene3D" id="3.10.10.10">
    <property type="entry name" value="HIV Type 1 Reverse Transcriptase, subunit A, domain 1"/>
    <property type="match status" value="1"/>
</dbReference>
<evidence type="ECO:0000256" key="6">
    <source>
        <dbReference type="ARBA" id="ARBA00022989"/>
    </source>
</evidence>
<keyword evidence="10 12" id="KW-0739">Sodium transport</keyword>
<dbReference type="EMBL" id="JAFNEN010000154">
    <property type="protein sequence ID" value="KAG8191692.1"/>
    <property type="molecule type" value="Genomic_DNA"/>
</dbReference>
<gene>
    <name evidence="14" type="ORF">JTE90_016479</name>
</gene>
<comment type="caution">
    <text evidence="14">The sequence shown here is derived from an EMBL/GenBank/DDBJ whole genome shotgun (WGS) entry which is preliminary data.</text>
</comment>
<keyword evidence="6 13" id="KW-1133">Transmembrane helix</keyword>
<dbReference type="InterPro" id="IPR001873">
    <property type="entry name" value="ENaC"/>
</dbReference>
<keyword evidence="7" id="KW-0915">Sodium</keyword>
<keyword evidence="15" id="KW-1185">Reference proteome</keyword>
<keyword evidence="11 12" id="KW-0407">Ion channel</keyword>
<organism evidence="14 15">
    <name type="scientific">Oedothorax gibbosus</name>
    <dbReference type="NCBI Taxonomy" id="931172"/>
    <lineage>
        <taxon>Eukaryota</taxon>
        <taxon>Metazoa</taxon>
        <taxon>Ecdysozoa</taxon>
        <taxon>Arthropoda</taxon>
        <taxon>Chelicerata</taxon>
        <taxon>Arachnida</taxon>
        <taxon>Araneae</taxon>
        <taxon>Araneomorphae</taxon>
        <taxon>Entelegynae</taxon>
        <taxon>Araneoidea</taxon>
        <taxon>Linyphiidae</taxon>
        <taxon>Erigoninae</taxon>
        <taxon>Oedothorax</taxon>
    </lineage>
</organism>
<dbReference type="AlphaFoldDB" id="A0AAV6V5D3"/>